<dbReference type="RefSeq" id="YP_009598959.1">
    <property type="nucleotide sequence ID" value="NC_041911.1"/>
</dbReference>
<keyword evidence="3" id="KW-1185">Reference proteome</keyword>
<feature type="region of interest" description="Disordered" evidence="1">
    <location>
        <begin position="129"/>
        <end position="159"/>
    </location>
</feature>
<evidence type="ECO:0000313" key="3">
    <source>
        <dbReference type="Proteomes" id="UP000222831"/>
    </source>
</evidence>
<accession>A0A1L7N190</accession>
<name>A0A1L7N190_9CAUD</name>
<evidence type="ECO:0000313" key="2">
    <source>
        <dbReference type="EMBL" id="BAW19240.1"/>
    </source>
</evidence>
<dbReference type="Proteomes" id="UP000222831">
    <property type="component" value="Segment"/>
</dbReference>
<reference evidence="2 3" key="1">
    <citation type="submission" date="2016-12" db="EMBL/GenBank/DDBJ databases">
        <title>Characterization of two jumbo phages RP12 and RP31 infecting the phytopathogen Ralstonia solanacearum.</title>
        <authorList>
            <person name="Kawasaki T."/>
            <person name="Yoshikawa G."/>
            <person name="Ogata H."/>
            <person name="Yamada T."/>
        </authorList>
    </citation>
    <scope>NUCLEOTIDE SEQUENCE [LARGE SCALE GENOMIC DNA]</scope>
    <source>
        <strain evidence="2 3">RP12</strain>
    </source>
</reference>
<organism evidence="2 3">
    <name type="scientific">Ralstonia phage RP12</name>
    <dbReference type="NCBI Taxonomy" id="1923889"/>
    <lineage>
        <taxon>Viruses</taxon>
        <taxon>Duplodnaviria</taxon>
        <taxon>Heunggongvirae</taxon>
        <taxon>Uroviricota</taxon>
        <taxon>Caudoviricetes</taxon>
        <taxon>Chimalliviridae</taxon>
        <taxon>Ripduovirus</taxon>
        <taxon>Ripduovirus RP12</taxon>
    </lineage>
</organism>
<dbReference type="EMBL" id="AP017924">
    <property type="protein sequence ID" value="BAW19240.1"/>
    <property type="molecule type" value="Genomic_DNA"/>
</dbReference>
<evidence type="ECO:0000256" key="1">
    <source>
        <dbReference type="SAM" id="MobiDB-lite"/>
    </source>
</evidence>
<dbReference type="KEGG" id="vg:40074661"/>
<dbReference type="GeneID" id="40074661"/>
<protein>
    <submittedName>
        <fullName evidence="2">Uncharacterized protein</fullName>
    </submittedName>
</protein>
<proteinExistence type="predicted"/>
<sequence length="311" mass="33605">MTTATQNPQEAAMQRIRAMLDTTSKASNIATRIMDTALKDAVAFRTSGLSNEVCPILLTQPALVEMQHLKKSLQELVDYYTQQVEAFGKAMGMQANAAPAPEVDPVEQLRIQTEQLAAGINQVEEAPARLDNGTPTVSGARAAAAAQSTLPKPGLPGAVPPAGERLPGRASVPENSIERLLSPQSPLLEIFAPAPWLHSGRGSITVGSPGYQWYKGTYPFTMDAAQRATLPSGFYGGEERPQHAVVRMETCILVWSFELDPDSIQIYMVGASDTDPANPRWFSLSSLSSSFSRRLVQELEALVPQRGGSWK</sequence>